<sequence>MDDEFGYDKVRFTNYKDDIFDCPICSCVARLPKDCSSCGTVFCGPCVDSWLKKQSECINRCPKGSTIKNIQKSLQKIYDDLEIKCSHCQKAFKIADLDKHELHCKLPKCTNYEICGNTIGSTNEFENLQVCDHVCMILNKIRQIKNKQDLYQCLKQYVKEKQPAQLVQGVPLVLNQDQGNSNIPVFRWDRQRMGTGITSSDGDTKIFLKEQAYMFRTAVATYGFEKGIGYWEIEADDKTENELKIGVSTCRDFNYNTAFCDFEFGWAYYGLAQLRHNSNATGPSFGKRFKKEGVLGVCLNMNNGTLKFSLNGEFMGTAYTDEKLKQGPIYPAVSLLHCAGCKLITGKPVPEIFLN</sequence>
<dbReference type="Pfam" id="PF00622">
    <property type="entry name" value="SPRY"/>
    <property type="match status" value="1"/>
</dbReference>
<comment type="caution">
    <text evidence="2">The sequence shown here is derived from an EMBL/GenBank/DDBJ whole genome shotgun (WGS) entry which is preliminary data.</text>
</comment>
<dbReference type="InterPro" id="IPR001870">
    <property type="entry name" value="B30.2/SPRY"/>
</dbReference>
<proteinExistence type="predicted"/>
<keyword evidence="3" id="KW-1185">Reference proteome</keyword>
<dbReference type="PANTHER" id="PTHR12245">
    <property type="entry name" value="SPRY DOMAIN CONTAINING SOCS BOX PROTEIN"/>
    <property type="match status" value="1"/>
</dbReference>
<dbReference type="OrthoDB" id="5547302at2759"/>
<dbReference type="CDD" id="cd11709">
    <property type="entry name" value="SPRY"/>
    <property type="match status" value="1"/>
</dbReference>
<name>A0A8S1LRK6_9CILI</name>
<feature type="domain" description="B30.2/SPRY" evidence="1">
    <location>
        <begin position="152"/>
        <end position="351"/>
    </location>
</feature>
<evidence type="ECO:0000259" key="1">
    <source>
        <dbReference type="PROSITE" id="PS50188"/>
    </source>
</evidence>
<dbReference type="SMART" id="SM00449">
    <property type="entry name" value="SPRY"/>
    <property type="match status" value="1"/>
</dbReference>
<dbReference type="PROSITE" id="PS50188">
    <property type="entry name" value="B302_SPRY"/>
    <property type="match status" value="1"/>
</dbReference>
<evidence type="ECO:0000313" key="3">
    <source>
        <dbReference type="Proteomes" id="UP000692954"/>
    </source>
</evidence>
<dbReference type="AlphaFoldDB" id="A0A8S1LRK6"/>
<dbReference type="EMBL" id="CAJJDN010000027">
    <property type="protein sequence ID" value="CAD8070750.1"/>
    <property type="molecule type" value="Genomic_DNA"/>
</dbReference>
<dbReference type="Proteomes" id="UP000692954">
    <property type="component" value="Unassembled WGS sequence"/>
</dbReference>
<reference evidence="2" key="1">
    <citation type="submission" date="2021-01" db="EMBL/GenBank/DDBJ databases">
        <authorList>
            <consortium name="Genoscope - CEA"/>
            <person name="William W."/>
        </authorList>
    </citation>
    <scope>NUCLEOTIDE SEQUENCE</scope>
</reference>
<dbReference type="PANTHER" id="PTHR12245:SF5">
    <property type="entry name" value="SPRY DOMAIN-CONTAINING SOCS BOX PROTEIN 3"/>
    <property type="match status" value="1"/>
</dbReference>
<gene>
    <name evidence="2" type="ORF">PSON_ATCC_30995.1.T0270152</name>
</gene>
<dbReference type="InterPro" id="IPR050672">
    <property type="entry name" value="FBXO45-Fsn/SPSB_families"/>
</dbReference>
<organism evidence="2 3">
    <name type="scientific">Paramecium sonneborni</name>
    <dbReference type="NCBI Taxonomy" id="65129"/>
    <lineage>
        <taxon>Eukaryota</taxon>
        <taxon>Sar</taxon>
        <taxon>Alveolata</taxon>
        <taxon>Ciliophora</taxon>
        <taxon>Intramacronucleata</taxon>
        <taxon>Oligohymenophorea</taxon>
        <taxon>Peniculida</taxon>
        <taxon>Parameciidae</taxon>
        <taxon>Paramecium</taxon>
    </lineage>
</organism>
<evidence type="ECO:0000313" key="2">
    <source>
        <dbReference type="EMBL" id="CAD8070750.1"/>
    </source>
</evidence>
<protein>
    <recommendedName>
        <fullName evidence="1">B30.2/SPRY domain-containing protein</fullName>
    </recommendedName>
</protein>
<dbReference type="InterPro" id="IPR003877">
    <property type="entry name" value="SPRY_dom"/>
</dbReference>
<accession>A0A8S1LRK6</accession>